<reference evidence="2" key="1">
    <citation type="submission" date="2020-05" db="EMBL/GenBank/DDBJ databases">
        <title>Mycena genomes resolve the evolution of fungal bioluminescence.</title>
        <authorList>
            <person name="Tsai I.J."/>
        </authorList>
    </citation>
    <scope>NUCLEOTIDE SEQUENCE</scope>
    <source>
        <strain evidence="2">CCC161011</strain>
    </source>
</reference>
<dbReference type="AlphaFoldDB" id="A0A8H7CCC5"/>
<name>A0A8H7CCC5_9AGAR</name>
<evidence type="ECO:0000256" key="1">
    <source>
        <dbReference type="SAM" id="Coils"/>
    </source>
</evidence>
<dbReference type="SUPFAM" id="SSF52047">
    <property type="entry name" value="RNI-like"/>
    <property type="match status" value="1"/>
</dbReference>
<gene>
    <name evidence="2" type="ORF">MVEN_02434100</name>
</gene>
<keyword evidence="1" id="KW-0175">Coiled coil</keyword>
<dbReference type="EMBL" id="JACAZI010000032">
    <property type="protein sequence ID" value="KAF7330942.1"/>
    <property type="molecule type" value="Genomic_DNA"/>
</dbReference>
<accession>A0A8H7CCC5</accession>
<dbReference type="OrthoDB" id="2269034at2759"/>
<comment type="caution">
    <text evidence="2">The sequence shown here is derived from an EMBL/GenBank/DDBJ whole genome shotgun (WGS) entry which is preliminary data.</text>
</comment>
<organism evidence="2 3">
    <name type="scientific">Mycena venus</name>
    <dbReference type="NCBI Taxonomy" id="2733690"/>
    <lineage>
        <taxon>Eukaryota</taxon>
        <taxon>Fungi</taxon>
        <taxon>Dikarya</taxon>
        <taxon>Basidiomycota</taxon>
        <taxon>Agaricomycotina</taxon>
        <taxon>Agaricomycetes</taxon>
        <taxon>Agaricomycetidae</taxon>
        <taxon>Agaricales</taxon>
        <taxon>Marasmiineae</taxon>
        <taxon>Mycenaceae</taxon>
        <taxon>Mycena</taxon>
    </lineage>
</organism>
<evidence type="ECO:0000313" key="3">
    <source>
        <dbReference type="Proteomes" id="UP000620124"/>
    </source>
</evidence>
<keyword evidence="3" id="KW-1185">Reference proteome</keyword>
<proteinExistence type="predicted"/>
<sequence>MADVQSNQSLRDRLGELDAQIALLQAERKIIQRKLSSIIYPVLSLPFDVTSEIFIQCIPELSDSDPIFKIHTHRNLPTPFLLSQICRAWRHVALKTPQLWAVFSISLEDWPQDCILGARRLAEWVERAGSSPLSLVIGNPPTISPTTPVILDSILRLSMQWRNVGLHLPSEDFTTEKFQSLHGRLPCLEELHLARYNELGMTVVTAFEQAPNLRTVVLDGVSPTAILLPWAQLTHFRGDEFNGLECLHALRSASSLVECNFIHVKNQYMRESALLPPHLGLKVLYLTGELVCLDILCLLTLPALSELNFRDGDRFELHEQFLSFLSRSHPPLEQLSLHRGYQRLMHCFPFLRQLAVLELTGMTEDDMPGFLHALRFGLADSPPVPSQPEFS</sequence>
<dbReference type="Proteomes" id="UP000620124">
    <property type="component" value="Unassembled WGS sequence"/>
</dbReference>
<dbReference type="InterPro" id="IPR032675">
    <property type="entry name" value="LRR_dom_sf"/>
</dbReference>
<feature type="coiled-coil region" evidence="1">
    <location>
        <begin position="7"/>
        <end position="34"/>
    </location>
</feature>
<evidence type="ECO:0000313" key="2">
    <source>
        <dbReference type="EMBL" id="KAF7330942.1"/>
    </source>
</evidence>
<protein>
    <submittedName>
        <fullName evidence="2">F-box domain-containing protein</fullName>
    </submittedName>
</protein>
<dbReference type="Gene3D" id="3.80.10.10">
    <property type="entry name" value="Ribonuclease Inhibitor"/>
    <property type="match status" value="1"/>
</dbReference>